<evidence type="ECO:0000313" key="2">
    <source>
        <dbReference type="Proteomes" id="UP000034071"/>
    </source>
</evidence>
<evidence type="ECO:0000313" key="1">
    <source>
        <dbReference type="EMBL" id="AKE51375.1"/>
    </source>
</evidence>
<proteinExistence type="predicted"/>
<sequence>MKRVVAVGLLVVGLVGIFLWSNSGEQKVGLVDDEQVSSKNVAFRESNKKPQDKENNEGANHTKKFKTALMFDNNKMYKIAGKQYILGQDCAYDIAQNVYEMIESDLRGKAWLEDRGYHLFYHSSEISSYQSFDKKTLDSLAENRDPVAMSRVAINHLFGENADGQSYVAALDSMFLETGNFTALNLLTMNFDFIDIPPEEKMNWRALKKELHGLDIFGYSSIGLPSLTEKNKLWAKEKIKEIDLYRTEHGLARIPKNPLPQDLIREINIYKEFVSQEDELRMWGECP</sequence>
<organism evidence="1 2">
    <name type="scientific">Kangiella geojedonensis</name>
    <dbReference type="NCBI Taxonomy" id="914150"/>
    <lineage>
        <taxon>Bacteria</taxon>
        <taxon>Pseudomonadati</taxon>
        <taxon>Pseudomonadota</taxon>
        <taxon>Gammaproteobacteria</taxon>
        <taxon>Kangiellales</taxon>
        <taxon>Kangiellaceae</taxon>
        <taxon>Kangiella</taxon>
    </lineage>
</organism>
<dbReference type="Proteomes" id="UP000034071">
    <property type="component" value="Chromosome"/>
</dbReference>
<dbReference type="KEGG" id="kge:TQ33_0389"/>
<dbReference type="EMBL" id="CP010975">
    <property type="protein sequence ID" value="AKE51375.1"/>
    <property type="molecule type" value="Genomic_DNA"/>
</dbReference>
<reference evidence="1 2" key="1">
    <citation type="submission" date="2015-02" db="EMBL/GenBank/DDBJ databases">
        <title>Complete genome sequence of Kangiella geojedonensis strain YCS-5T.</title>
        <authorList>
            <person name="Kim K.M."/>
        </authorList>
    </citation>
    <scope>NUCLEOTIDE SEQUENCE [LARGE SCALE GENOMIC DNA]</scope>
    <source>
        <strain evidence="1 2">YCS-5</strain>
    </source>
</reference>
<protein>
    <submittedName>
        <fullName evidence="1">Uncharacterized protein</fullName>
    </submittedName>
</protein>
<name>A0A0F6TPX2_9GAMM</name>
<accession>A0A0F6TPX2</accession>
<dbReference type="AlphaFoldDB" id="A0A0F6TPX2"/>
<dbReference type="STRING" id="914150.TQ33_0389"/>
<keyword evidence="2" id="KW-1185">Reference proteome</keyword>
<gene>
    <name evidence="1" type="ORF">TQ33_0389</name>
</gene>
<dbReference type="OrthoDB" id="9860599at2"/>
<dbReference type="HOGENOM" id="CLU_969015_0_0_6"/>
<dbReference type="RefSeq" id="WP_046560572.1">
    <property type="nucleotide sequence ID" value="NZ_CP010975.1"/>
</dbReference>